<dbReference type="GO" id="GO:0003723">
    <property type="term" value="F:RNA binding"/>
    <property type="evidence" value="ECO:0007669"/>
    <property type="project" value="InterPro"/>
</dbReference>
<dbReference type="GO" id="GO:0045905">
    <property type="term" value="P:positive regulation of translational termination"/>
    <property type="evidence" value="ECO:0007669"/>
    <property type="project" value="InterPro"/>
</dbReference>
<reference evidence="2 5" key="1">
    <citation type="journal article" date="2011" name="Nature">
        <title>The Medicago genome provides insight into the evolution of rhizobial symbioses.</title>
        <authorList>
            <person name="Young N.D."/>
            <person name="Debelle F."/>
            <person name="Oldroyd G.E."/>
            <person name="Geurts R."/>
            <person name="Cannon S.B."/>
            <person name="Udvardi M.K."/>
            <person name="Benedito V.A."/>
            <person name="Mayer K.F."/>
            <person name="Gouzy J."/>
            <person name="Schoof H."/>
            <person name="Van de Peer Y."/>
            <person name="Proost S."/>
            <person name="Cook D.R."/>
            <person name="Meyers B.C."/>
            <person name="Spannagl M."/>
            <person name="Cheung F."/>
            <person name="De Mita S."/>
            <person name="Krishnakumar V."/>
            <person name="Gundlach H."/>
            <person name="Zhou S."/>
            <person name="Mudge J."/>
            <person name="Bharti A.K."/>
            <person name="Murray J.D."/>
            <person name="Naoumkina M.A."/>
            <person name="Rosen B."/>
            <person name="Silverstein K.A."/>
            <person name="Tang H."/>
            <person name="Rombauts S."/>
            <person name="Zhao P.X."/>
            <person name="Zhou P."/>
            <person name="Barbe V."/>
            <person name="Bardou P."/>
            <person name="Bechner M."/>
            <person name="Bellec A."/>
            <person name="Berger A."/>
            <person name="Berges H."/>
            <person name="Bidwell S."/>
            <person name="Bisseling T."/>
            <person name="Choisne N."/>
            <person name="Couloux A."/>
            <person name="Denny R."/>
            <person name="Deshpande S."/>
            <person name="Dai X."/>
            <person name="Doyle J.J."/>
            <person name="Dudez A.M."/>
            <person name="Farmer A.D."/>
            <person name="Fouteau S."/>
            <person name="Franken C."/>
            <person name="Gibelin C."/>
            <person name="Gish J."/>
            <person name="Goldstein S."/>
            <person name="Gonzalez A.J."/>
            <person name="Green P.J."/>
            <person name="Hallab A."/>
            <person name="Hartog M."/>
            <person name="Hua A."/>
            <person name="Humphray S.J."/>
            <person name="Jeong D.H."/>
            <person name="Jing Y."/>
            <person name="Jocker A."/>
            <person name="Kenton S.M."/>
            <person name="Kim D.J."/>
            <person name="Klee K."/>
            <person name="Lai H."/>
            <person name="Lang C."/>
            <person name="Lin S."/>
            <person name="Macmil S.L."/>
            <person name="Magdelenat G."/>
            <person name="Matthews L."/>
            <person name="McCorrison J."/>
            <person name="Monaghan E.L."/>
            <person name="Mun J.H."/>
            <person name="Najar F.Z."/>
            <person name="Nicholson C."/>
            <person name="Noirot C."/>
            <person name="O'Bleness M."/>
            <person name="Paule C.R."/>
            <person name="Poulain J."/>
            <person name="Prion F."/>
            <person name="Qin B."/>
            <person name="Qu C."/>
            <person name="Retzel E.F."/>
            <person name="Riddle C."/>
            <person name="Sallet E."/>
            <person name="Samain S."/>
            <person name="Samson N."/>
            <person name="Sanders I."/>
            <person name="Saurat O."/>
            <person name="Scarpelli C."/>
            <person name="Schiex T."/>
            <person name="Segurens B."/>
            <person name="Severin A.J."/>
            <person name="Sherrier D.J."/>
            <person name="Shi R."/>
            <person name="Sims S."/>
            <person name="Singer S.R."/>
            <person name="Sinharoy S."/>
            <person name="Sterck L."/>
            <person name="Viollet A."/>
            <person name="Wang B.B."/>
            <person name="Wang K."/>
            <person name="Wang M."/>
            <person name="Wang X."/>
            <person name="Warfsmann J."/>
            <person name="Weissenbach J."/>
            <person name="White D.D."/>
            <person name="White J.D."/>
            <person name="Wiley G.B."/>
            <person name="Wincker P."/>
            <person name="Xing Y."/>
            <person name="Yang L."/>
            <person name="Yao Z."/>
            <person name="Ying F."/>
            <person name="Zhai J."/>
            <person name="Zhou L."/>
            <person name="Zuber A."/>
            <person name="Denarie J."/>
            <person name="Dixon R.A."/>
            <person name="May G.D."/>
            <person name="Schwartz D.C."/>
            <person name="Rogers J."/>
            <person name="Quetier F."/>
            <person name="Town C.D."/>
            <person name="Roe B.A."/>
        </authorList>
    </citation>
    <scope>NUCLEOTIDE SEQUENCE [LARGE SCALE GENOMIC DNA]</scope>
    <source>
        <strain evidence="2">A17</strain>
        <strain evidence="4 5">cv. Jemalong A17</strain>
    </source>
</reference>
<keyword evidence="5" id="KW-1185">Reference proteome</keyword>
<dbReference type="SUPFAM" id="SSF50249">
    <property type="entry name" value="Nucleic acid-binding proteins"/>
    <property type="match status" value="1"/>
</dbReference>
<keyword evidence="2" id="KW-0396">Initiation factor</keyword>
<dbReference type="InterPro" id="IPR014722">
    <property type="entry name" value="Rib_uL2_dom2"/>
</dbReference>
<dbReference type="PANTHER" id="PTHR11673">
    <property type="entry name" value="TRANSLATION INITIATION FACTOR 5A FAMILY MEMBER"/>
    <property type="match status" value="1"/>
</dbReference>
<reference evidence="3" key="4">
    <citation type="journal article" date="2018" name="Nat. Plants">
        <title>Whole-genome landscape of Medicago truncatula symbiotic genes.</title>
        <authorList>
            <person name="Pecrix Y."/>
            <person name="Gamas P."/>
            <person name="Carrere S."/>
        </authorList>
    </citation>
    <scope>NUCLEOTIDE SEQUENCE</scope>
    <source>
        <tissue evidence="3">Leaves</tissue>
    </source>
</reference>
<gene>
    <name evidence="2" type="ordered locus">MTR_4g130907</name>
    <name evidence="3" type="ORF">MtrunA17_Chr4g0074011</name>
</gene>
<keyword evidence="3" id="KW-0648">Protein biosynthesis</keyword>
<keyword evidence="3" id="KW-0251">Elongation factor</keyword>
<dbReference type="InterPro" id="IPR012340">
    <property type="entry name" value="NA-bd_OB-fold"/>
</dbReference>
<dbReference type="EMBL" id="CM001220">
    <property type="protein sequence ID" value="KEH32623.1"/>
    <property type="molecule type" value="Genomic_DNA"/>
</dbReference>
<dbReference type="InterPro" id="IPR020189">
    <property type="entry name" value="IF5A_C"/>
</dbReference>
<dbReference type="EMBL" id="PSQE01000004">
    <property type="protein sequence ID" value="RHN64894.1"/>
    <property type="molecule type" value="Genomic_DNA"/>
</dbReference>
<dbReference type="InterPro" id="IPR001884">
    <property type="entry name" value="IF5A-like"/>
</dbReference>
<dbReference type="Proteomes" id="UP000265566">
    <property type="component" value="Chromosome 4"/>
</dbReference>
<proteinExistence type="predicted"/>
<dbReference type="EnsemblPlants" id="KEH32623">
    <property type="protein sequence ID" value="KEH32623"/>
    <property type="gene ID" value="MTR_4g130907"/>
</dbReference>
<evidence type="ECO:0000313" key="3">
    <source>
        <dbReference type="EMBL" id="RHN64894.1"/>
    </source>
</evidence>
<organism evidence="2 5">
    <name type="scientific">Medicago truncatula</name>
    <name type="common">Barrel medic</name>
    <name type="synonym">Medicago tribuloides</name>
    <dbReference type="NCBI Taxonomy" id="3880"/>
    <lineage>
        <taxon>Eukaryota</taxon>
        <taxon>Viridiplantae</taxon>
        <taxon>Streptophyta</taxon>
        <taxon>Embryophyta</taxon>
        <taxon>Tracheophyta</taxon>
        <taxon>Spermatophyta</taxon>
        <taxon>Magnoliopsida</taxon>
        <taxon>eudicotyledons</taxon>
        <taxon>Gunneridae</taxon>
        <taxon>Pentapetalae</taxon>
        <taxon>rosids</taxon>
        <taxon>fabids</taxon>
        <taxon>Fabales</taxon>
        <taxon>Fabaceae</taxon>
        <taxon>Papilionoideae</taxon>
        <taxon>50 kb inversion clade</taxon>
        <taxon>NPAAA clade</taxon>
        <taxon>Hologalegina</taxon>
        <taxon>IRL clade</taxon>
        <taxon>Trifolieae</taxon>
        <taxon>Medicago</taxon>
    </lineage>
</organism>
<dbReference type="Pfam" id="PF01287">
    <property type="entry name" value="eIF-5a"/>
    <property type="match status" value="1"/>
</dbReference>
<dbReference type="Gramene" id="rna27766">
    <property type="protein sequence ID" value="RHN64894.1"/>
    <property type="gene ID" value="gene27766"/>
</dbReference>
<dbReference type="Proteomes" id="UP000002051">
    <property type="component" value="Chromosome 4"/>
</dbReference>
<dbReference type="Gene3D" id="2.40.50.140">
    <property type="entry name" value="Nucleic acid-binding proteins"/>
    <property type="match status" value="1"/>
</dbReference>
<reference evidence="2 5" key="2">
    <citation type="journal article" date="2014" name="BMC Genomics">
        <title>An improved genome release (version Mt4.0) for the model legume Medicago truncatula.</title>
        <authorList>
            <person name="Tang H."/>
            <person name="Krishnakumar V."/>
            <person name="Bidwell S."/>
            <person name="Rosen B."/>
            <person name="Chan A."/>
            <person name="Zhou S."/>
            <person name="Gentzbittel L."/>
            <person name="Childs K.L."/>
            <person name="Yandell M."/>
            <person name="Gundlach H."/>
            <person name="Mayer K.F."/>
            <person name="Schwartz D.C."/>
            <person name="Town C.D."/>
        </authorList>
    </citation>
    <scope>GENOME REANNOTATION</scope>
    <source>
        <strain evidence="2">A17</strain>
        <strain evidence="4 5">cv. Jemalong A17</strain>
    </source>
</reference>
<feature type="domain" description="Translation initiation factor 5A C-terminal" evidence="1">
    <location>
        <begin position="68"/>
        <end position="126"/>
    </location>
</feature>
<protein>
    <submittedName>
        <fullName evidence="2">Eukaryotic translation initiation factor 5A</fullName>
    </submittedName>
    <submittedName>
        <fullName evidence="3">Putative translation elongation factor IF5A</fullName>
    </submittedName>
</protein>
<dbReference type="GO" id="GO:0003746">
    <property type="term" value="F:translation elongation factor activity"/>
    <property type="evidence" value="ECO:0007669"/>
    <property type="project" value="UniProtKB-KW"/>
</dbReference>
<evidence type="ECO:0000313" key="2">
    <source>
        <dbReference type="EMBL" id="KEH32623.1"/>
    </source>
</evidence>
<dbReference type="HOGENOM" id="CLU_1789787_0_0_1"/>
<dbReference type="SUPFAM" id="SSF50104">
    <property type="entry name" value="Translation proteins SH3-like domain"/>
    <property type="match status" value="1"/>
</dbReference>
<dbReference type="STRING" id="3880.A0A072UU50"/>
<evidence type="ECO:0000259" key="1">
    <source>
        <dbReference type="SMART" id="SM01376"/>
    </source>
</evidence>
<name>A0A072UU50_MEDTR</name>
<dbReference type="GO" id="GO:0043022">
    <property type="term" value="F:ribosome binding"/>
    <property type="evidence" value="ECO:0007669"/>
    <property type="project" value="InterPro"/>
</dbReference>
<dbReference type="AlphaFoldDB" id="A0A072UU50"/>
<sequence>MYVPLMLVELLSSGLKRSQLHISPCLTKNITLNLLPMPEYPKTYPLQAGNIRRNGYIVIESRPCKVPHVNRADDRLIDISEDGSVSLLTDNGSTKDTLVLGFIKEEFAEGKDLMVGVVSAMVLKIEMVLWPWEKSRCILFLMCCQ</sequence>
<dbReference type="InterPro" id="IPR008991">
    <property type="entry name" value="Translation_prot_SH3-like_sf"/>
</dbReference>
<evidence type="ECO:0000313" key="4">
    <source>
        <dbReference type="EnsemblPlants" id="KEH32623"/>
    </source>
</evidence>
<dbReference type="SMART" id="SM01376">
    <property type="entry name" value="eIF-5a"/>
    <property type="match status" value="1"/>
</dbReference>
<dbReference type="Gene3D" id="2.30.30.30">
    <property type="match status" value="1"/>
</dbReference>
<dbReference type="GO" id="GO:0045901">
    <property type="term" value="P:positive regulation of translational elongation"/>
    <property type="evidence" value="ECO:0007669"/>
    <property type="project" value="InterPro"/>
</dbReference>
<dbReference type="GO" id="GO:0003743">
    <property type="term" value="F:translation initiation factor activity"/>
    <property type="evidence" value="ECO:0007669"/>
    <property type="project" value="UniProtKB-KW"/>
</dbReference>
<reference evidence="4" key="3">
    <citation type="submission" date="2015-04" db="UniProtKB">
        <authorList>
            <consortium name="EnsemblPlants"/>
        </authorList>
    </citation>
    <scope>IDENTIFICATION</scope>
    <source>
        <strain evidence="4">cv. Jemalong A17</strain>
    </source>
</reference>
<accession>A0A072UU50</accession>
<evidence type="ECO:0000313" key="5">
    <source>
        <dbReference type="Proteomes" id="UP000002051"/>
    </source>
</evidence>